<protein>
    <submittedName>
        <fullName evidence="3">Uncharacterized protein</fullName>
    </submittedName>
</protein>
<evidence type="ECO:0000313" key="3">
    <source>
        <dbReference type="EMBL" id="SDX18380.1"/>
    </source>
</evidence>
<proteinExistence type="predicted"/>
<dbReference type="RefSeq" id="WP_245728174.1">
    <property type="nucleotide sequence ID" value="NZ_FNNU01000003.1"/>
</dbReference>
<sequence length="113" mass="11801">MRGYCAAVLLGCAALAAATDAPQLRLQPLPPGHAELELCFPDLGGPLRFELEVDATGAAGTTRSRQRGELPAGQPGCPLRNRLSAAPGTRIDALLRWWVGDAAPQALSTSLDL</sequence>
<name>A0A1H2ZLR3_9PSED</name>
<accession>A0A1H2ZLR3</accession>
<dbReference type="STRING" id="1007099.SAMN05216287_2365"/>
<gene>
    <name evidence="3" type="ORF">SAMN05216287_2365</name>
</gene>
<reference evidence="4" key="1">
    <citation type="submission" date="2016-10" db="EMBL/GenBank/DDBJ databases">
        <authorList>
            <person name="Varghese N."/>
            <person name="Submissions S."/>
        </authorList>
    </citation>
    <scope>NUCLEOTIDE SEQUENCE [LARGE SCALE GENOMIC DNA]</scope>
    <source>
        <strain evidence="4">NRRL B-59562</strain>
    </source>
</reference>
<feature type="signal peptide" evidence="2">
    <location>
        <begin position="1"/>
        <end position="18"/>
    </location>
</feature>
<evidence type="ECO:0000313" key="4">
    <source>
        <dbReference type="Proteomes" id="UP000243778"/>
    </source>
</evidence>
<feature type="region of interest" description="Disordered" evidence="1">
    <location>
        <begin position="58"/>
        <end position="83"/>
    </location>
</feature>
<feature type="chain" id="PRO_5017343780" evidence="2">
    <location>
        <begin position="19"/>
        <end position="113"/>
    </location>
</feature>
<evidence type="ECO:0000256" key="2">
    <source>
        <dbReference type="SAM" id="SignalP"/>
    </source>
</evidence>
<dbReference type="AlphaFoldDB" id="A0A1H2ZLR3"/>
<keyword evidence="4" id="KW-1185">Reference proteome</keyword>
<dbReference type="Proteomes" id="UP000243778">
    <property type="component" value="Unassembled WGS sequence"/>
</dbReference>
<evidence type="ECO:0000256" key="1">
    <source>
        <dbReference type="SAM" id="MobiDB-lite"/>
    </source>
</evidence>
<organism evidence="3 4">
    <name type="scientific">Pseudomonas kuykendallii</name>
    <dbReference type="NCBI Taxonomy" id="1007099"/>
    <lineage>
        <taxon>Bacteria</taxon>
        <taxon>Pseudomonadati</taxon>
        <taxon>Pseudomonadota</taxon>
        <taxon>Gammaproteobacteria</taxon>
        <taxon>Pseudomonadales</taxon>
        <taxon>Pseudomonadaceae</taxon>
        <taxon>Pseudomonas</taxon>
    </lineage>
</organism>
<keyword evidence="2" id="KW-0732">Signal</keyword>
<dbReference type="EMBL" id="FNNU01000003">
    <property type="protein sequence ID" value="SDX18380.1"/>
    <property type="molecule type" value="Genomic_DNA"/>
</dbReference>